<keyword evidence="3" id="KW-1185">Reference proteome</keyword>
<evidence type="ECO:0000259" key="1">
    <source>
        <dbReference type="SMART" id="SM00228"/>
    </source>
</evidence>
<gene>
    <name evidence="2" type="ORF">KZ820_08280</name>
</gene>
<comment type="caution">
    <text evidence="2">The sequence shown here is derived from an EMBL/GenBank/DDBJ whole genome shotgun (WGS) entry which is preliminary data.</text>
</comment>
<dbReference type="EMBL" id="JAHXZN010000002">
    <property type="protein sequence ID" value="MBW6530732.1"/>
    <property type="molecule type" value="Genomic_DNA"/>
</dbReference>
<proteinExistence type="predicted"/>
<name>A0ABS7BM82_9SPHN</name>
<evidence type="ECO:0000313" key="3">
    <source>
        <dbReference type="Proteomes" id="UP000759103"/>
    </source>
</evidence>
<organism evidence="2 3">
    <name type="scientific">Sphingomonas citri</name>
    <dbReference type="NCBI Taxonomy" id="2862499"/>
    <lineage>
        <taxon>Bacteria</taxon>
        <taxon>Pseudomonadati</taxon>
        <taxon>Pseudomonadota</taxon>
        <taxon>Alphaproteobacteria</taxon>
        <taxon>Sphingomonadales</taxon>
        <taxon>Sphingomonadaceae</taxon>
        <taxon>Sphingomonas</taxon>
    </lineage>
</organism>
<dbReference type="Pfam" id="PF17820">
    <property type="entry name" value="PDZ_6"/>
    <property type="match status" value="1"/>
</dbReference>
<dbReference type="InterPro" id="IPR036034">
    <property type="entry name" value="PDZ_sf"/>
</dbReference>
<reference evidence="2 3" key="1">
    <citation type="submission" date="2021-07" db="EMBL/GenBank/DDBJ databases">
        <title>Sphingomonas sp.</title>
        <authorList>
            <person name="Feng G."/>
            <person name="Li J."/>
            <person name="Pan M."/>
        </authorList>
    </citation>
    <scope>NUCLEOTIDE SEQUENCE [LARGE SCALE GENOMIC DNA]</scope>
    <source>
        <strain evidence="2 3">RRHST34</strain>
    </source>
</reference>
<feature type="domain" description="PDZ" evidence="1">
    <location>
        <begin position="38"/>
        <end position="109"/>
    </location>
</feature>
<sequence>MTGLQPLDRAVLASALLAALGSALALRGVHQLHHARGDSVGATFVATAPTRGVLPMVTSLRAGGPAERAGLLVGDLVERIDGRAPATLAEVQREMATHPLVKLVVRRGARDLPIEVRGQ</sequence>
<dbReference type="Gene3D" id="2.30.42.10">
    <property type="match status" value="1"/>
</dbReference>
<dbReference type="RefSeq" id="WP_219748193.1">
    <property type="nucleotide sequence ID" value="NZ_JAHXZN010000002.1"/>
</dbReference>
<dbReference type="Proteomes" id="UP000759103">
    <property type="component" value="Unassembled WGS sequence"/>
</dbReference>
<dbReference type="InterPro" id="IPR041489">
    <property type="entry name" value="PDZ_6"/>
</dbReference>
<protein>
    <submittedName>
        <fullName evidence="2">PDZ domain-containing protein</fullName>
    </submittedName>
</protein>
<dbReference type="SMART" id="SM00228">
    <property type="entry name" value="PDZ"/>
    <property type="match status" value="1"/>
</dbReference>
<dbReference type="InterPro" id="IPR001478">
    <property type="entry name" value="PDZ"/>
</dbReference>
<accession>A0ABS7BM82</accession>
<evidence type="ECO:0000313" key="2">
    <source>
        <dbReference type="EMBL" id="MBW6530732.1"/>
    </source>
</evidence>
<dbReference type="SUPFAM" id="SSF50156">
    <property type="entry name" value="PDZ domain-like"/>
    <property type="match status" value="1"/>
</dbReference>